<feature type="transmembrane region" description="Helical" evidence="13">
    <location>
        <begin position="88"/>
        <end position="107"/>
    </location>
</feature>
<evidence type="ECO:0000256" key="3">
    <source>
        <dbReference type="ARBA" id="ARBA00007931"/>
    </source>
</evidence>
<evidence type="ECO:0000256" key="5">
    <source>
        <dbReference type="ARBA" id="ARBA00022670"/>
    </source>
</evidence>
<dbReference type="EMBL" id="LGTC01000001">
    <property type="protein sequence ID" value="KNY25053.1"/>
    <property type="molecule type" value="Genomic_DNA"/>
</dbReference>
<dbReference type="CDD" id="cd06158">
    <property type="entry name" value="S2P-M50_like_1"/>
    <property type="match status" value="1"/>
</dbReference>
<feature type="transmembrane region" description="Helical" evidence="13">
    <location>
        <begin position="170"/>
        <end position="191"/>
    </location>
</feature>
<dbReference type="GO" id="GO:0008237">
    <property type="term" value="F:metallopeptidase activity"/>
    <property type="evidence" value="ECO:0007669"/>
    <property type="project" value="UniProtKB-KW"/>
</dbReference>
<accession>A0A0L6JH54</accession>
<gene>
    <name evidence="14" type="ORF">Bccel_0310</name>
</gene>
<evidence type="ECO:0000313" key="14">
    <source>
        <dbReference type="EMBL" id="KNY25053.1"/>
    </source>
</evidence>
<evidence type="ECO:0000256" key="9">
    <source>
        <dbReference type="ARBA" id="ARBA00022833"/>
    </source>
</evidence>
<dbReference type="eggNOG" id="COG1994">
    <property type="taxonomic scope" value="Bacteria"/>
</dbReference>
<protein>
    <submittedName>
        <fullName evidence="14">Peptidase M50</fullName>
    </submittedName>
</protein>
<sequence length="213" mass="24114" precursor="true">MFGRTVQEMIMSIPGILIALVISGFAQAYMADKLGDKTPRYQGKLSLNPKEHIDPLGFLIFVVIGFGWSKPVNINRRNFKNIRIDDSLVSAAGFIGNLLMAILFAIIMKIMLVLKIDILLGTVIGGNLLQILLFGIYFNVVFFVLGILPIPPFPGSRILENLTNIEKYEFYTILQRYSFIVFLFLVATNILSRIISPPIIYIYRTILSIFYIK</sequence>
<dbReference type="RefSeq" id="WP_036946196.1">
    <property type="nucleotide sequence ID" value="NZ_KN050763.1"/>
</dbReference>
<keyword evidence="9" id="KW-0862">Zinc</keyword>
<evidence type="ECO:0000256" key="4">
    <source>
        <dbReference type="ARBA" id="ARBA00022475"/>
    </source>
</evidence>
<evidence type="ECO:0000256" key="2">
    <source>
        <dbReference type="ARBA" id="ARBA00004651"/>
    </source>
</evidence>
<keyword evidence="7" id="KW-0479">Metal-binding</keyword>
<dbReference type="PANTHER" id="PTHR35864:SF1">
    <property type="entry name" value="ZINC METALLOPROTEASE YWHC-RELATED"/>
    <property type="match status" value="1"/>
</dbReference>
<keyword evidence="6 13" id="KW-0812">Transmembrane</keyword>
<dbReference type="GO" id="GO:0006508">
    <property type="term" value="P:proteolysis"/>
    <property type="evidence" value="ECO:0007669"/>
    <property type="project" value="UniProtKB-KW"/>
</dbReference>
<evidence type="ECO:0000256" key="11">
    <source>
        <dbReference type="ARBA" id="ARBA00023049"/>
    </source>
</evidence>
<dbReference type="GO" id="GO:0046872">
    <property type="term" value="F:metal ion binding"/>
    <property type="evidence" value="ECO:0007669"/>
    <property type="project" value="UniProtKB-KW"/>
</dbReference>
<feature type="transmembrane region" description="Helical" evidence="13">
    <location>
        <begin position="12"/>
        <end position="31"/>
    </location>
</feature>
<keyword evidence="8" id="KW-0378">Hydrolase</keyword>
<keyword evidence="10 13" id="KW-1133">Transmembrane helix</keyword>
<comment type="similarity">
    <text evidence="3">Belongs to the peptidase M50B family.</text>
</comment>
<comment type="cofactor">
    <cofactor evidence="1">
        <name>Zn(2+)</name>
        <dbReference type="ChEBI" id="CHEBI:29105"/>
    </cofactor>
</comment>
<dbReference type="AlphaFoldDB" id="A0A0L6JH54"/>
<keyword evidence="15" id="KW-1185">Reference proteome</keyword>
<dbReference type="PANTHER" id="PTHR35864">
    <property type="entry name" value="ZINC METALLOPROTEASE MJ0611-RELATED"/>
    <property type="match status" value="1"/>
</dbReference>
<evidence type="ECO:0000313" key="15">
    <source>
        <dbReference type="Proteomes" id="UP000036923"/>
    </source>
</evidence>
<organism evidence="14 15">
    <name type="scientific">Pseudobacteroides cellulosolvens ATCC 35603 = DSM 2933</name>
    <dbReference type="NCBI Taxonomy" id="398512"/>
    <lineage>
        <taxon>Bacteria</taxon>
        <taxon>Bacillati</taxon>
        <taxon>Bacillota</taxon>
        <taxon>Clostridia</taxon>
        <taxon>Eubacteriales</taxon>
        <taxon>Oscillospiraceae</taxon>
        <taxon>Pseudobacteroides</taxon>
    </lineage>
</organism>
<comment type="subcellular location">
    <subcellularLocation>
        <location evidence="2">Cell membrane</location>
        <topology evidence="2">Multi-pass membrane protein</topology>
    </subcellularLocation>
</comment>
<keyword evidence="11" id="KW-0482">Metalloprotease</keyword>
<reference evidence="15" key="1">
    <citation type="submission" date="2015-07" db="EMBL/GenBank/DDBJ databases">
        <title>Near-Complete Genome Sequence of the Cellulolytic Bacterium Bacteroides (Pseudobacteroides) cellulosolvens ATCC 35603.</title>
        <authorList>
            <person name="Dassa B."/>
            <person name="Utturkar S.M."/>
            <person name="Klingeman D.M."/>
            <person name="Hurt R.A."/>
            <person name="Keller M."/>
            <person name="Xu J."/>
            <person name="Reddy Y.H.K."/>
            <person name="Borovok I."/>
            <person name="Grinberg I.R."/>
            <person name="Lamed R."/>
            <person name="Zhivin O."/>
            <person name="Bayer E.A."/>
            <person name="Brown S.D."/>
        </authorList>
    </citation>
    <scope>NUCLEOTIDE SEQUENCE [LARGE SCALE GENOMIC DNA]</scope>
    <source>
        <strain evidence="15">DSM 2933</strain>
    </source>
</reference>
<feature type="transmembrane region" description="Helical" evidence="13">
    <location>
        <begin position="128"/>
        <end position="150"/>
    </location>
</feature>
<dbReference type="InterPro" id="IPR044537">
    <property type="entry name" value="Rip2-like"/>
</dbReference>
<proteinExistence type="inferred from homology"/>
<keyword evidence="12 13" id="KW-0472">Membrane</keyword>
<keyword evidence="5" id="KW-0645">Protease</keyword>
<name>A0A0L6JH54_9FIRM</name>
<dbReference type="STRING" id="398512.Bccel_0310"/>
<evidence type="ECO:0000256" key="1">
    <source>
        <dbReference type="ARBA" id="ARBA00001947"/>
    </source>
</evidence>
<evidence type="ECO:0000256" key="12">
    <source>
        <dbReference type="ARBA" id="ARBA00023136"/>
    </source>
</evidence>
<feature type="transmembrane region" description="Helical" evidence="13">
    <location>
        <begin position="52"/>
        <end position="68"/>
    </location>
</feature>
<evidence type="ECO:0000256" key="6">
    <source>
        <dbReference type="ARBA" id="ARBA00022692"/>
    </source>
</evidence>
<dbReference type="GO" id="GO:0005886">
    <property type="term" value="C:plasma membrane"/>
    <property type="evidence" value="ECO:0007669"/>
    <property type="project" value="UniProtKB-SubCell"/>
</dbReference>
<dbReference type="InterPro" id="IPR052348">
    <property type="entry name" value="Metallopeptidase_M50B"/>
</dbReference>
<dbReference type="OrthoDB" id="9800627at2"/>
<evidence type="ECO:0000256" key="8">
    <source>
        <dbReference type="ARBA" id="ARBA00022801"/>
    </source>
</evidence>
<dbReference type="Proteomes" id="UP000036923">
    <property type="component" value="Unassembled WGS sequence"/>
</dbReference>
<evidence type="ECO:0000256" key="13">
    <source>
        <dbReference type="SAM" id="Phobius"/>
    </source>
</evidence>
<evidence type="ECO:0000256" key="7">
    <source>
        <dbReference type="ARBA" id="ARBA00022723"/>
    </source>
</evidence>
<keyword evidence="4" id="KW-1003">Cell membrane</keyword>
<evidence type="ECO:0000256" key="10">
    <source>
        <dbReference type="ARBA" id="ARBA00022989"/>
    </source>
</evidence>
<comment type="caution">
    <text evidence="14">The sequence shown here is derived from an EMBL/GenBank/DDBJ whole genome shotgun (WGS) entry which is preliminary data.</text>
</comment>